<evidence type="ECO:0000256" key="1">
    <source>
        <dbReference type="ARBA" id="ARBA00001957"/>
    </source>
</evidence>
<dbReference type="GO" id="GO:0017000">
    <property type="term" value="P:antibiotic biosynthetic process"/>
    <property type="evidence" value="ECO:0007669"/>
    <property type="project" value="UniProtKB-ARBA"/>
</dbReference>
<organism evidence="6 7">
    <name type="scientific">Streptomyces fumanus</name>
    <dbReference type="NCBI Taxonomy" id="67302"/>
    <lineage>
        <taxon>Bacteria</taxon>
        <taxon>Bacillati</taxon>
        <taxon>Actinomycetota</taxon>
        <taxon>Actinomycetes</taxon>
        <taxon>Kitasatosporales</taxon>
        <taxon>Streptomycetaceae</taxon>
        <taxon>Streptomyces</taxon>
    </lineage>
</organism>
<dbReference type="InterPro" id="IPR009081">
    <property type="entry name" value="PP-bd_ACP"/>
</dbReference>
<dbReference type="PROSITE" id="PS50075">
    <property type="entry name" value="CARRIER"/>
    <property type="match status" value="1"/>
</dbReference>
<evidence type="ECO:0000313" key="6">
    <source>
        <dbReference type="EMBL" id="GHE97492.1"/>
    </source>
</evidence>
<dbReference type="Proteomes" id="UP000630718">
    <property type="component" value="Unassembled WGS sequence"/>
</dbReference>
<dbReference type="InterPro" id="IPR036736">
    <property type="entry name" value="ACP-like_sf"/>
</dbReference>
<dbReference type="FunFam" id="1.10.1200.10:FF:000016">
    <property type="entry name" value="Non-ribosomal peptide synthase"/>
    <property type="match status" value="1"/>
</dbReference>
<keyword evidence="3" id="KW-0596">Phosphopantetheine</keyword>
<protein>
    <recommendedName>
        <fullName evidence="5">Carrier domain-containing protein</fullName>
    </recommendedName>
</protein>
<dbReference type="GO" id="GO:0044550">
    <property type="term" value="P:secondary metabolite biosynthetic process"/>
    <property type="evidence" value="ECO:0007669"/>
    <property type="project" value="TreeGrafter"/>
</dbReference>
<dbReference type="PANTHER" id="PTHR45527:SF1">
    <property type="entry name" value="FATTY ACID SYNTHASE"/>
    <property type="match status" value="1"/>
</dbReference>
<gene>
    <name evidence="6" type="ORF">GCM10018772_22150</name>
</gene>
<evidence type="ECO:0000256" key="4">
    <source>
        <dbReference type="ARBA" id="ARBA00022553"/>
    </source>
</evidence>
<reference evidence="6" key="1">
    <citation type="journal article" date="2014" name="Int. J. Syst. Evol. Microbiol.">
        <title>Complete genome sequence of Corynebacterium casei LMG S-19264T (=DSM 44701T), isolated from a smear-ripened cheese.</title>
        <authorList>
            <consortium name="US DOE Joint Genome Institute (JGI-PGF)"/>
            <person name="Walter F."/>
            <person name="Albersmeier A."/>
            <person name="Kalinowski J."/>
            <person name="Ruckert C."/>
        </authorList>
    </citation>
    <scope>NUCLEOTIDE SEQUENCE</scope>
    <source>
        <strain evidence="6">JCM 4477</strain>
    </source>
</reference>
<dbReference type="AlphaFoldDB" id="A0A919E0H5"/>
<dbReference type="GO" id="GO:0005737">
    <property type="term" value="C:cytoplasm"/>
    <property type="evidence" value="ECO:0007669"/>
    <property type="project" value="TreeGrafter"/>
</dbReference>
<name>A0A919E0H5_9ACTN</name>
<evidence type="ECO:0000256" key="3">
    <source>
        <dbReference type="ARBA" id="ARBA00022450"/>
    </source>
</evidence>
<comment type="cofactor">
    <cofactor evidence="1">
        <name>pantetheine 4'-phosphate</name>
        <dbReference type="ChEBI" id="CHEBI:47942"/>
    </cofactor>
</comment>
<dbReference type="InterPro" id="IPR020806">
    <property type="entry name" value="PKS_PP-bd"/>
</dbReference>
<evidence type="ECO:0000259" key="5">
    <source>
        <dbReference type="PROSITE" id="PS50075"/>
    </source>
</evidence>
<dbReference type="GO" id="GO:0031177">
    <property type="term" value="F:phosphopantetheine binding"/>
    <property type="evidence" value="ECO:0007669"/>
    <property type="project" value="InterPro"/>
</dbReference>
<dbReference type="Pfam" id="PF00550">
    <property type="entry name" value="PP-binding"/>
    <property type="match status" value="1"/>
</dbReference>
<comment type="similarity">
    <text evidence="2">Belongs to the ATP-dependent AMP-binding enzyme family.</text>
</comment>
<evidence type="ECO:0000313" key="7">
    <source>
        <dbReference type="Proteomes" id="UP000630718"/>
    </source>
</evidence>
<dbReference type="PANTHER" id="PTHR45527">
    <property type="entry name" value="NONRIBOSOMAL PEPTIDE SYNTHETASE"/>
    <property type="match status" value="1"/>
</dbReference>
<dbReference type="SMART" id="SM00823">
    <property type="entry name" value="PKS_PP"/>
    <property type="match status" value="1"/>
</dbReference>
<sequence>MDGGALHEEFIARDELGMSGPYVEPRSETERRLAALWAQHLAVAPVGVEDDFFELGGDSLLAAEVQVAIDTEFGVEIEAAAVFLAPTVAALAEAVRRAPDTAGADG</sequence>
<evidence type="ECO:0000256" key="2">
    <source>
        <dbReference type="ARBA" id="ARBA00006432"/>
    </source>
</evidence>
<dbReference type="RefSeq" id="WP_190204000.1">
    <property type="nucleotide sequence ID" value="NZ_BNBI01000004.1"/>
</dbReference>
<dbReference type="EMBL" id="BNBI01000004">
    <property type="protein sequence ID" value="GHE97492.1"/>
    <property type="molecule type" value="Genomic_DNA"/>
</dbReference>
<proteinExistence type="inferred from homology"/>
<comment type="caution">
    <text evidence="6">The sequence shown here is derived from an EMBL/GenBank/DDBJ whole genome shotgun (WGS) entry which is preliminary data.</text>
</comment>
<feature type="domain" description="Carrier" evidence="5">
    <location>
        <begin position="24"/>
        <end position="99"/>
    </location>
</feature>
<accession>A0A919E0H5</accession>
<keyword evidence="7" id="KW-1185">Reference proteome</keyword>
<reference evidence="6" key="2">
    <citation type="submission" date="2020-09" db="EMBL/GenBank/DDBJ databases">
        <authorList>
            <person name="Sun Q."/>
            <person name="Ohkuma M."/>
        </authorList>
    </citation>
    <scope>NUCLEOTIDE SEQUENCE</scope>
    <source>
        <strain evidence="6">JCM 4477</strain>
    </source>
</reference>
<keyword evidence="4" id="KW-0597">Phosphoprotein</keyword>
<dbReference type="GO" id="GO:0043041">
    <property type="term" value="P:amino acid activation for nonribosomal peptide biosynthetic process"/>
    <property type="evidence" value="ECO:0007669"/>
    <property type="project" value="TreeGrafter"/>
</dbReference>
<dbReference type="SUPFAM" id="SSF47336">
    <property type="entry name" value="ACP-like"/>
    <property type="match status" value="1"/>
</dbReference>
<dbReference type="GO" id="GO:0072330">
    <property type="term" value="P:monocarboxylic acid biosynthetic process"/>
    <property type="evidence" value="ECO:0007669"/>
    <property type="project" value="UniProtKB-ARBA"/>
</dbReference>
<dbReference type="Gene3D" id="1.10.1200.10">
    <property type="entry name" value="ACP-like"/>
    <property type="match status" value="1"/>
</dbReference>